<feature type="transmembrane region" description="Helical" evidence="1">
    <location>
        <begin position="31"/>
        <end position="51"/>
    </location>
</feature>
<keyword evidence="1" id="KW-1133">Transmembrane helix</keyword>
<organism evidence="2 3">
    <name type="scientific">Neptunitalea lumnitzerae</name>
    <dbReference type="NCBI Taxonomy" id="2965509"/>
    <lineage>
        <taxon>Bacteria</taxon>
        <taxon>Pseudomonadati</taxon>
        <taxon>Bacteroidota</taxon>
        <taxon>Flavobacteriia</taxon>
        <taxon>Flavobacteriales</taxon>
        <taxon>Flavobacteriaceae</taxon>
        <taxon>Neptunitalea</taxon>
    </lineage>
</organism>
<reference evidence="2" key="1">
    <citation type="submission" date="2022-07" db="EMBL/GenBank/DDBJ databases">
        <title>Taxonomy of Novel Oxalotrophic and Methylotrophic Bacteria.</title>
        <authorList>
            <person name="Sahin N."/>
            <person name="Tani A."/>
        </authorList>
    </citation>
    <scope>NUCLEOTIDE SEQUENCE</scope>
    <source>
        <strain evidence="2">Y10</strain>
    </source>
</reference>
<dbReference type="RefSeq" id="WP_281764603.1">
    <property type="nucleotide sequence ID" value="NZ_BRVO01000001.1"/>
</dbReference>
<feature type="transmembrane region" description="Helical" evidence="1">
    <location>
        <begin position="7"/>
        <end position="25"/>
    </location>
</feature>
<evidence type="ECO:0000313" key="2">
    <source>
        <dbReference type="EMBL" id="GLB48984.1"/>
    </source>
</evidence>
<comment type="caution">
    <text evidence="2">The sequence shown here is derived from an EMBL/GenBank/DDBJ whole genome shotgun (WGS) entry which is preliminary data.</text>
</comment>
<name>A0ABQ5MHW2_9FLAO</name>
<gene>
    <name evidence="2" type="ORF">Y10_13520</name>
</gene>
<proteinExistence type="predicted"/>
<protein>
    <submittedName>
        <fullName evidence="2">Uncharacterized protein</fullName>
    </submittedName>
</protein>
<evidence type="ECO:0000256" key="1">
    <source>
        <dbReference type="SAM" id="Phobius"/>
    </source>
</evidence>
<sequence>MKLPISLYVLTTSLLLVAVVIMVGIEVPFKWIFITTIFGQALLVYMVYRVLKDEYATTKTFDNFYEDYPIERK</sequence>
<dbReference type="Proteomes" id="UP001143543">
    <property type="component" value="Unassembled WGS sequence"/>
</dbReference>
<dbReference type="EMBL" id="BRVO01000001">
    <property type="protein sequence ID" value="GLB48984.1"/>
    <property type="molecule type" value="Genomic_DNA"/>
</dbReference>
<accession>A0ABQ5MHW2</accession>
<keyword evidence="3" id="KW-1185">Reference proteome</keyword>
<evidence type="ECO:0000313" key="3">
    <source>
        <dbReference type="Proteomes" id="UP001143543"/>
    </source>
</evidence>
<keyword evidence="1" id="KW-0472">Membrane</keyword>
<keyword evidence="1" id="KW-0812">Transmembrane</keyword>